<comment type="caution">
    <text evidence="5">The sequence shown here is derived from an EMBL/GenBank/DDBJ whole genome shotgun (WGS) entry which is preliminary data.</text>
</comment>
<dbReference type="SUPFAM" id="SSF88697">
    <property type="entry name" value="PUA domain-like"/>
    <property type="match status" value="1"/>
</dbReference>
<feature type="domain" description="eIF2D winged helix" evidence="3">
    <location>
        <begin position="237"/>
        <end position="270"/>
    </location>
</feature>
<dbReference type="AlphaFoldDB" id="A0A2J8QVW7"/>
<proteinExistence type="predicted"/>
<evidence type="ECO:0000259" key="2">
    <source>
        <dbReference type="Pfam" id="PF17832"/>
    </source>
</evidence>
<reference evidence="5" key="1">
    <citation type="submission" date="2017-12" db="EMBL/GenBank/DDBJ databases">
        <title>High-resolution comparative analysis of great ape genomes.</title>
        <authorList>
            <person name="Pollen A."/>
            <person name="Hastie A."/>
            <person name="Hormozdiari F."/>
            <person name="Dougherty M."/>
            <person name="Liu R."/>
            <person name="Chaisson M."/>
            <person name="Hoppe E."/>
            <person name="Hill C."/>
            <person name="Pang A."/>
            <person name="Hillier L."/>
            <person name="Baker C."/>
            <person name="Armstrong J."/>
            <person name="Shendure J."/>
            <person name="Paten B."/>
            <person name="Wilson R."/>
            <person name="Chao H."/>
            <person name="Schneider V."/>
            <person name="Ventura M."/>
            <person name="Kronenberg Z."/>
            <person name="Murali S."/>
            <person name="Gordon D."/>
            <person name="Cantsilieris S."/>
            <person name="Munson K."/>
            <person name="Nelson B."/>
            <person name="Raja A."/>
            <person name="Underwood J."/>
            <person name="Diekhans M."/>
            <person name="Fiddes I."/>
            <person name="Haussler D."/>
            <person name="Eichler E."/>
        </authorList>
    </citation>
    <scope>NUCLEOTIDE SEQUENCE [LARGE SCALE GENOMIC DNA]</scope>
    <source>
        <strain evidence="5">Yerkes chimp pedigree #C0471</strain>
    </source>
</reference>
<dbReference type="InterPro" id="IPR041366">
    <property type="entry name" value="Pre-PUA"/>
</dbReference>
<evidence type="ECO:0000259" key="3">
    <source>
        <dbReference type="Pfam" id="PF25304"/>
    </source>
</evidence>
<name>A0A2J8QVW7_PANTR</name>
<feature type="region of interest" description="Disordered" evidence="1">
    <location>
        <begin position="195"/>
        <end position="229"/>
    </location>
</feature>
<dbReference type="InterPro" id="IPR039757">
    <property type="entry name" value="EIF2D"/>
</dbReference>
<evidence type="ECO:0000259" key="4">
    <source>
        <dbReference type="Pfam" id="PF26292"/>
    </source>
</evidence>
<sequence>MFAKAFRVKSNTAIKGSDRRKLRADVTTTFPTLGTDQVSELVPGKEELNIVKLYAHKGDAVTVYVSGGNPILFELEKNLYPTDLMLPGLVMPPAGLPQVQKGDLCAISLVGNRAPVAIGVAAMSTAEMLTSGLKGRGFSVLHTYQDHLWRSGNKSSPPSIAPLAMDSADLSEEKGSVQMDSTLQGDMRHMTLEGEEENGEVHQAREDKSLSEAPEDTSTRGLNQDSTDSKTLQEQMDELLQQCFLHALKCRVKKADLPLLTSTFLGSHMFS</sequence>
<dbReference type="Pfam" id="PF25304">
    <property type="entry name" value="WHD_eIF2D"/>
    <property type="match status" value="1"/>
</dbReference>
<accession>A0A2J8QVW7</accession>
<dbReference type="GO" id="GO:0003743">
    <property type="term" value="F:translation initiation factor activity"/>
    <property type="evidence" value="ECO:0007669"/>
    <property type="project" value="InterPro"/>
</dbReference>
<dbReference type="InterPro" id="IPR057429">
    <property type="entry name" value="WH_eIF2D"/>
</dbReference>
<dbReference type="CDD" id="cd11610">
    <property type="entry name" value="eIF2D_N"/>
    <property type="match status" value="1"/>
</dbReference>
<dbReference type="Pfam" id="PF26292">
    <property type="entry name" value="PUA_elF2D"/>
    <property type="match status" value="1"/>
</dbReference>
<dbReference type="InterPro" id="IPR015947">
    <property type="entry name" value="PUA-like_sf"/>
</dbReference>
<feature type="domain" description="Pre-PUA" evidence="2">
    <location>
        <begin position="2"/>
        <end position="82"/>
    </location>
</feature>
<dbReference type="PANTHER" id="PTHR12217">
    <property type="entry name" value="EUKARYOTIC TRANSLATION INITIATION FACTOR 2D"/>
    <property type="match status" value="1"/>
</dbReference>
<dbReference type="CDD" id="cd21156">
    <property type="entry name" value="PUA_eIF2d-like"/>
    <property type="match status" value="1"/>
</dbReference>
<organism evidence="5">
    <name type="scientific">Pan troglodytes</name>
    <name type="common">Chimpanzee</name>
    <dbReference type="NCBI Taxonomy" id="9598"/>
    <lineage>
        <taxon>Eukaryota</taxon>
        <taxon>Metazoa</taxon>
        <taxon>Chordata</taxon>
        <taxon>Craniata</taxon>
        <taxon>Vertebrata</taxon>
        <taxon>Euteleostomi</taxon>
        <taxon>Mammalia</taxon>
        <taxon>Eutheria</taxon>
        <taxon>Euarchontoglires</taxon>
        <taxon>Primates</taxon>
        <taxon>Haplorrhini</taxon>
        <taxon>Catarrhini</taxon>
        <taxon>Hominidae</taxon>
        <taxon>Pan</taxon>
    </lineage>
</organism>
<evidence type="ECO:0000313" key="5">
    <source>
        <dbReference type="EMBL" id="PNJ00408.1"/>
    </source>
</evidence>
<dbReference type="Pfam" id="PF17832">
    <property type="entry name" value="Pre-PUA"/>
    <property type="match status" value="1"/>
</dbReference>
<evidence type="ECO:0000256" key="1">
    <source>
        <dbReference type="SAM" id="MobiDB-lite"/>
    </source>
</evidence>
<dbReference type="EMBL" id="NBAG03000011">
    <property type="protein sequence ID" value="PNJ00408.1"/>
    <property type="molecule type" value="Genomic_DNA"/>
</dbReference>
<feature type="non-terminal residue" evidence="5">
    <location>
        <position position="271"/>
    </location>
</feature>
<dbReference type="Gene3D" id="3.10.400.20">
    <property type="match status" value="2"/>
</dbReference>
<dbReference type="PROSITE" id="PS50890">
    <property type="entry name" value="PUA"/>
    <property type="match status" value="1"/>
</dbReference>
<protein>
    <submittedName>
        <fullName evidence="5">EIF2D isoform 5</fullName>
    </submittedName>
</protein>
<feature type="domain" description="Eukaryotic translation initiation factor 2D-like PUA RNA-binding" evidence="4">
    <location>
        <begin position="83"/>
        <end position="147"/>
    </location>
</feature>
<dbReference type="GO" id="GO:0001731">
    <property type="term" value="P:formation of translation preinitiation complex"/>
    <property type="evidence" value="ECO:0007669"/>
    <property type="project" value="InterPro"/>
</dbReference>
<dbReference type="PANTHER" id="PTHR12217:SF4">
    <property type="entry name" value="EUKARYOTIC TRANSLATION INITIATION FACTOR 2D"/>
    <property type="match status" value="1"/>
</dbReference>
<gene>
    <name evidence="5" type="ORF">CK820_G0012807</name>
</gene>
<dbReference type="InterPro" id="IPR048248">
    <property type="entry name" value="PUA_eIF2d-like"/>
</dbReference>
<feature type="compositionally biased region" description="Polar residues" evidence="1">
    <location>
        <begin position="219"/>
        <end position="229"/>
    </location>
</feature>
<dbReference type="InterPro" id="IPR048247">
    <property type="entry name" value="eIF2D_N"/>
</dbReference>
<feature type="compositionally biased region" description="Basic and acidic residues" evidence="1">
    <location>
        <begin position="199"/>
        <end position="210"/>
    </location>
</feature>